<dbReference type="EMBL" id="MT144353">
    <property type="protein sequence ID" value="QJA52604.1"/>
    <property type="molecule type" value="Genomic_DNA"/>
</dbReference>
<dbReference type="AlphaFoldDB" id="A0A6H1ZYF8"/>
<protein>
    <recommendedName>
        <fullName evidence="1">Phage ABA sandwich domain-containing protein</fullName>
    </recommendedName>
</protein>
<evidence type="ECO:0000259" key="1">
    <source>
        <dbReference type="Pfam" id="PF18066"/>
    </source>
</evidence>
<dbReference type="InterPro" id="IPR041270">
    <property type="entry name" value="Phage_ABA_S"/>
</dbReference>
<evidence type="ECO:0000313" key="2">
    <source>
        <dbReference type="EMBL" id="QJA52604.1"/>
    </source>
</evidence>
<reference evidence="2" key="1">
    <citation type="submission" date="2020-03" db="EMBL/GenBank/DDBJ databases">
        <title>The deep terrestrial virosphere.</title>
        <authorList>
            <person name="Holmfeldt K."/>
            <person name="Nilsson E."/>
            <person name="Simone D."/>
            <person name="Lopez-Fernandez M."/>
            <person name="Wu X."/>
            <person name="de Brujin I."/>
            <person name="Lundin D."/>
            <person name="Andersson A."/>
            <person name="Bertilsson S."/>
            <person name="Dopson M."/>
        </authorList>
    </citation>
    <scope>NUCLEOTIDE SEQUENCE</scope>
    <source>
        <strain evidence="2">TM448A02833</strain>
    </source>
</reference>
<dbReference type="InterPro" id="IPR028985">
    <property type="entry name" value="Bacillus_phage_prot-like"/>
</dbReference>
<sequence>MSINEKMAKLMGWTQFLTNTDGEILAVAEETGRGNFIWHPSTDIAQAWMVIEKIVQDGTKVEIGNNYYDENDWYCQFGIEGLGEKFAYADTAPMAICLAAEKAGRRE</sequence>
<name>A0A6H1ZYF8_9ZZZZ</name>
<dbReference type="Gene3D" id="3.30.2120.10">
    <property type="entry name" value="Bacillus phage protein-like"/>
    <property type="match status" value="1"/>
</dbReference>
<gene>
    <name evidence="2" type="ORF">TM448A02833_0006</name>
</gene>
<organism evidence="2">
    <name type="scientific">viral metagenome</name>
    <dbReference type="NCBI Taxonomy" id="1070528"/>
    <lineage>
        <taxon>unclassified sequences</taxon>
        <taxon>metagenomes</taxon>
        <taxon>organismal metagenomes</taxon>
    </lineage>
</organism>
<accession>A0A6H1ZYF8</accession>
<dbReference type="Pfam" id="PF18066">
    <property type="entry name" value="Phage_ABA_S"/>
    <property type="match status" value="1"/>
</dbReference>
<feature type="domain" description="Phage ABA sandwich" evidence="1">
    <location>
        <begin position="9"/>
        <end position="100"/>
    </location>
</feature>
<proteinExistence type="predicted"/>